<dbReference type="PANTHER" id="PTHR30221">
    <property type="entry name" value="SMALL-CONDUCTANCE MECHANOSENSITIVE CHANNEL"/>
    <property type="match status" value="1"/>
</dbReference>
<dbReference type="Gene3D" id="1.10.287.1260">
    <property type="match status" value="2"/>
</dbReference>
<dbReference type="GO" id="GO:0008381">
    <property type="term" value="F:mechanosensitive monoatomic ion channel activity"/>
    <property type="evidence" value="ECO:0007669"/>
    <property type="project" value="InterPro"/>
</dbReference>
<keyword evidence="1" id="KW-1133">Transmembrane helix</keyword>
<evidence type="ECO:0000313" key="2">
    <source>
        <dbReference type="EMBL" id="MBC8335375.1"/>
    </source>
</evidence>
<feature type="transmembrane region" description="Helical" evidence="1">
    <location>
        <begin position="261"/>
        <end position="282"/>
    </location>
</feature>
<feature type="transmembrane region" description="Helical" evidence="1">
    <location>
        <begin position="203"/>
        <end position="224"/>
    </location>
</feature>
<dbReference type="NCBIfam" id="NF033912">
    <property type="entry name" value="msc"/>
    <property type="match status" value="1"/>
</dbReference>
<reference evidence="2 3" key="1">
    <citation type="submission" date="2020-08" db="EMBL/GenBank/DDBJ databases">
        <title>Bridging the membrane lipid divide: bacteria of the FCB group superphylum have the potential to synthesize archaeal ether lipids.</title>
        <authorList>
            <person name="Villanueva L."/>
            <person name="Von Meijenfeldt F.A.B."/>
            <person name="Westbye A.B."/>
            <person name="Yadav S."/>
            <person name="Hopmans E.C."/>
            <person name="Dutilh B.E."/>
            <person name="Sinninghe Damste J.S."/>
        </authorList>
    </citation>
    <scope>NUCLEOTIDE SEQUENCE [LARGE SCALE GENOMIC DNA]</scope>
    <source>
        <strain evidence="2">NIOZ-UU36</strain>
    </source>
</reference>
<feature type="transmembrane region" description="Helical" evidence="1">
    <location>
        <begin position="302"/>
        <end position="322"/>
    </location>
</feature>
<dbReference type="AlphaFoldDB" id="A0A8J6NJ36"/>
<feature type="transmembrane region" description="Helical" evidence="1">
    <location>
        <begin position="171"/>
        <end position="191"/>
    </location>
</feature>
<dbReference type="PANTHER" id="PTHR30221:SF1">
    <property type="entry name" value="SMALL-CONDUCTANCE MECHANOSENSITIVE CHANNEL"/>
    <property type="match status" value="1"/>
</dbReference>
<dbReference type="InterPro" id="IPR008910">
    <property type="entry name" value="MSC_TM_helix"/>
</dbReference>
<keyword evidence="1" id="KW-0812">Transmembrane</keyword>
<dbReference type="InterPro" id="IPR045275">
    <property type="entry name" value="MscS_archaea/bacteria_type"/>
</dbReference>
<feature type="transmembrane region" description="Helical" evidence="1">
    <location>
        <begin position="427"/>
        <end position="447"/>
    </location>
</feature>
<feature type="transmembrane region" description="Helical" evidence="1">
    <location>
        <begin position="358"/>
        <end position="385"/>
    </location>
</feature>
<feature type="transmembrane region" description="Helical" evidence="1">
    <location>
        <begin position="20"/>
        <end position="37"/>
    </location>
</feature>
<feature type="transmembrane region" description="Helical" evidence="1">
    <location>
        <begin position="72"/>
        <end position="93"/>
    </location>
</feature>
<gene>
    <name evidence="2" type="ORF">H8E29_08935</name>
</gene>
<feature type="transmembrane region" description="Helical" evidence="1">
    <location>
        <begin position="459"/>
        <end position="478"/>
    </location>
</feature>
<feature type="transmembrane region" description="Helical" evidence="1">
    <location>
        <begin position="391"/>
        <end position="415"/>
    </location>
</feature>
<dbReference type="Pfam" id="PF05552">
    <property type="entry name" value="MS_channel_1st_1"/>
    <property type="match status" value="4"/>
</dbReference>
<dbReference type="Proteomes" id="UP000614469">
    <property type="component" value="Unassembled WGS sequence"/>
</dbReference>
<dbReference type="EMBL" id="JACNJN010000106">
    <property type="protein sequence ID" value="MBC8335375.1"/>
    <property type="molecule type" value="Genomic_DNA"/>
</dbReference>
<proteinExistence type="predicted"/>
<feature type="transmembrane region" description="Helical" evidence="1">
    <location>
        <begin position="113"/>
        <end position="137"/>
    </location>
</feature>
<evidence type="ECO:0000256" key="1">
    <source>
        <dbReference type="SAM" id="Phobius"/>
    </source>
</evidence>
<protein>
    <submittedName>
        <fullName evidence="2">Mechanosensitive ion channel</fullName>
    </submittedName>
</protein>
<keyword evidence="1" id="KW-0472">Membrane</keyword>
<sequence length="499" mass="52658">MFDQMLSQLMALVGEDMLNLLAGLAILIVGWIIARIIKSVVYRLMKRTNLDNRLAGTVAEGEEPTKLNIEKWVSIAAFYLVMLFVLVAFFQTVQLPAVATPLNAILEQIALAAPQLLGAILILLVAWLVATLARFIIQRTMRVTKLDERLAAQAEIDEPIVSVSESLANGVFWLVFLLFLPAVLNALGMQGLVEPVTGVVDTILGAIPNIFAAAISLFVGWLIARIVRQIVVNLLAATNIDSFGDRIGVSGETQTQPLSKIIGSVVYILILIPAVITALNALGVEAISAPAISMLTAVMNGVPLFFGAAIVLLVAYFAGKLVSGLVSNLLMGIGFDKVPEVLGLRLASDKSQRTLSEVVGYIVLAAVLLLAGIEAADMLGFGFLADMLATFMAFGGQVLLALVVFAVGLYLANLTRNVILAAGGNNAGFMAGLARIAILVLVSAMALQQVGVAGEIVNIAFGVLLGAIGVAAALAFGLGSRETAGRMVENWINKLEAKE</sequence>
<evidence type="ECO:0000313" key="3">
    <source>
        <dbReference type="Proteomes" id="UP000614469"/>
    </source>
</evidence>
<comment type="caution">
    <text evidence="2">The sequence shown here is derived from an EMBL/GenBank/DDBJ whole genome shotgun (WGS) entry which is preliminary data.</text>
</comment>
<organism evidence="2 3">
    <name type="scientific">Candidatus Desulfolinea nitratireducens</name>
    <dbReference type="NCBI Taxonomy" id="2841698"/>
    <lineage>
        <taxon>Bacteria</taxon>
        <taxon>Bacillati</taxon>
        <taxon>Chloroflexota</taxon>
        <taxon>Anaerolineae</taxon>
        <taxon>Anaerolineales</taxon>
        <taxon>Anaerolineales incertae sedis</taxon>
        <taxon>Candidatus Desulfolinea</taxon>
    </lineage>
</organism>
<name>A0A8J6NJ36_9CHLR</name>
<accession>A0A8J6NJ36</accession>